<evidence type="ECO:0000313" key="1">
    <source>
        <dbReference type="EMBL" id="KAK5622856.1"/>
    </source>
</evidence>
<dbReference type="EMBL" id="JAHHUM010000072">
    <property type="protein sequence ID" value="KAK5622856.1"/>
    <property type="molecule type" value="Genomic_DNA"/>
</dbReference>
<evidence type="ECO:0000313" key="2">
    <source>
        <dbReference type="Proteomes" id="UP001311232"/>
    </source>
</evidence>
<accession>A0AAV9SNI4</accession>
<protein>
    <submittedName>
        <fullName evidence="1">Uncharacterized protein</fullName>
    </submittedName>
</protein>
<keyword evidence="2" id="KW-1185">Reference proteome</keyword>
<dbReference type="AlphaFoldDB" id="A0AAV9SNI4"/>
<gene>
    <name evidence="1" type="ORF">CRENBAI_023798</name>
</gene>
<organism evidence="1 2">
    <name type="scientific">Crenichthys baileyi</name>
    <name type="common">White River springfish</name>
    <dbReference type="NCBI Taxonomy" id="28760"/>
    <lineage>
        <taxon>Eukaryota</taxon>
        <taxon>Metazoa</taxon>
        <taxon>Chordata</taxon>
        <taxon>Craniata</taxon>
        <taxon>Vertebrata</taxon>
        <taxon>Euteleostomi</taxon>
        <taxon>Actinopterygii</taxon>
        <taxon>Neopterygii</taxon>
        <taxon>Teleostei</taxon>
        <taxon>Neoteleostei</taxon>
        <taxon>Acanthomorphata</taxon>
        <taxon>Ovalentaria</taxon>
        <taxon>Atherinomorphae</taxon>
        <taxon>Cyprinodontiformes</taxon>
        <taxon>Goodeidae</taxon>
        <taxon>Crenichthys</taxon>
    </lineage>
</organism>
<reference evidence="1 2" key="1">
    <citation type="submission" date="2021-06" db="EMBL/GenBank/DDBJ databases">
        <authorList>
            <person name="Palmer J.M."/>
        </authorList>
    </citation>
    <scope>NUCLEOTIDE SEQUENCE [LARGE SCALE GENOMIC DNA]</scope>
    <source>
        <strain evidence="1 2">MEX-2019</strain>
        <tissue evidence="1">Muscle</tissue>
    </source>
</reference>
<proteinExistence type="predicted"/>
<comment type="caution">
    <text evidence="1">The sequence shown here is derived from an EMBL/GenBank/DDBJ whole genome shotgun (WGS) entry which is preliminary data.</text>
</comment>
<name>A0AAV9SNI4_9TELE</name>
<sequence length="109" mass="11644">MRGHRCRSKPMSSPGGNLVKISSSFMFKKDPQDKLQLAATTQGPPRTTLSKTCPPSCYVSSSLSTGISVSLKAAAHPPPRAKLHANLWNPPGPPLQLPPPADPFFLTIV</sequence>
<dbReference type="Proteomes" id="UP001311232">
    <property type="component" value="Unassembled WGS sequence"/>
</dbReference>